<dbReference type="Gramene" id="C.cajan_36951.t">
    <property type="protein sequence ID" value="C.cajan_36951.t.cds1"/>
    <property type="gene ID" value="C.cajan_36951"/>
</dbReference>
<evidence type="ECO:0000313" key="1">
    <source>
        <dbReference type="EMBL" id="KYP45996.1"/>
    </source>
</evidence>
<protein>
    <submittedName>
        <fullName evidence="1">Retrovirus-related Pol polyprotein from transposon TNT 1-94</fullName>
    </submittedName>
</protein>
<name>A0A151RTW6_CAJCA</name>
<dbReference type="Proteomes" id="UP000075243">
    <property type="component" value="Unassembled WGS sequence"/>
</dbReference>
<organism evidence="1 2">
    <name type="scientific">Cajanus cajan</name>
    <name type="common">Pigeon pea</name>
    <name type="synonym">Cajanus indicus</name>
    <dbReference type="NCBI Taxonomy" id="3821"/>
    <lineage>
        <taxon>Eukaryota</taxon>
        <taxon>Viridiplantae</taxon>
        <taxon>Streptophyta</taxon>
        <taxon>Embryophyta</taxon>
        <taxon>Tracheophyta</taxon>
        <taxon>Spermatophyta</taxon>
        <taxon>Magnoliopsida</taxon>
        <taxon>eudicotyledons</taxon>
        <taxon>Gunneridae</taxon>
        <taxon>Pentapetalae</taxon>
        <taxon>rosids</taxon>
        <taxon>fabids</taxon>
        <taxon>Fabales</taxon>
        <taxon>Fabaceae</taxon>
        <taxon>Papilionoideae</taxon>
        <taxon>50 kb inversion clade</taxon>
        <taxon>NPAAA clade</taxon>
        <taxon>indigoferoid/millettioid clade</taxon>
        <taxon>Phaseoleae</taxon>
        <taxon>Cajanus</taxon>
    </lineage>
</organism>
<keyword evidence="2" id="KW-1185">Reference proteome</keyword>
<proteinExistence type="predicted"/>
<dbReference type="EMBL" id="KQ483572">
    <property type="protein sequence ID" value="KYP45996.1"/>
    <property type="molecule type" value="Genomic_DNA"/>
</dbReference>
<reference evidence="1" key="1">
    <citation type="journal article" date="2012" name="Nat. Biotechnol.">
        <title>Draft genome sequence of pigeonpea (Cajanus cajan), an orphan legume crop of resource-poor farmers.</title>
        <authorList>
            <person name="Varshney R.K."/>
            <person name="Chen W."/>
            <person name="Li Y."/>
            <person name="Bharti A.K."/>
            <person name="Saxena R.K."/>
            <person name="Schlueter J.A."/>
            <person name="Donoghue M.T."/>
            <person name="Azam S."/>
            <person name="Fan G."/>
            <person name="Whaley A.M."/>
            <person name="Farmer A.D."/>
            <person name="Sheridan J."/>
            <person name="Iwata A."/>
            <person name="Tuteja R."/>
            <person name="Penmetsa R.V."/>
            <person name="Wu W."/>
            <person name="Upadhyaya H.D."/>
            <person name="Yang S.P."/>
            <person name="Shah T."/>
            <person name="Saxena K.B."/>
            <person name="Michael T."/>
            <person name="McCombie W.R."/>
            <person name="Yang B."/>
            <person name="Zhang G."/>
            <person name="Yang H."/>
            <person name="Wang J."/>
            <person name="Spillane C."/>
            <person name="Cook D.R."/>
            <person name="May G.D."/>
            <person name="Xu X."/>
            <person name="Jackson S.A."/>
        </authorList>
    </citation>
    <scope>NUCLEOTIDE SEQUENCE [LARGE SCALE GENOMIC DNA]</scope>
</reference>
<dbReference type="OMA" id="ISWMSKR"/>
<accession>A0A151RTW6</accession>
<dbReference type="AlphaFoldDB" id="A0A151RTW6"/>
<dbReference type="CDD" id="cd09272">
    <property type="entry name" value="RNase_HI_RT_Ty1"/>
    <property type="match status" value="1"/>
</dbReference>
<gene>
    <name evidence="1" type="ORF">KK1_032442</name>
</gene>
<sequence>MVGDVDSRKSTSGYLIKFTGGAVTWQSRLQRYVALSTTVAELISITKTCKELLRLKKFL</sequence>
<evidence type="ECO:0000313" key="2">
    <source>
        <dbReference type="Proteomes" id="UP000075243"/>
    </source>
</evidence>